<gene>
    <name evidence="7" type="primary">ppk</name>
    <name evidence="10" type="ordered locus">B488_10710</name>
</gene>
<dbReference type="InterPro" id="IPR036832">
    <property type="entry name" value="PPK_N_dom_sf"/>
</dbReference>
<dbReference type="SUPFAM" id="SSF140356">
    <property type="entry name" value="PPK N-terminal domain-like"/>
    <property type="match status" value="1"/>
</dbReference>
<evidence type="ECO:0000256" key="6">
    <source>
        <dbReference type="ARBA" id="ARBA00022842"/>
    </source>
</evidence>
<dbReference type="InterPro" id="IPR024953">
    <property type="entry name" value="PP_kinase_middle"/>
</dbReference>
<evidence type="ECO:0000313" key="10">
    <source>
        <dbReference type="EMBL" id="AGA65063.1"/>
    </source>
</evidence>
<dbReference type="AlphaFoldDB" id="L0EWQ3"/>
<dbReference type="GO" id="GO:0005524">
    <property type="term" value="F:ATP binding"/>
    <property type="evidence" value="ECO:0007669"/>
    <property type="project" value="UniProtKB-KW"/>
</dbReference>
<dbReference type="NCBIfam" id="TIGR03705">
    <property type="entry name" value="poly_P_kin"/>
    <property type="match status" value="1"/>
</dbReference>
<comment type="similarity">
    <text evidence="7 8">Belongs to the polyphosphate kinase 1 (PPK1) family.</text>
</comment>
<name>L0EWQ3_LIBCB</name>
<comment type="cofactor">
    <cofactor evidence="7">
        <name>Mg(2+)</name>
        <dbReference type="ChEBI" id="CHEBI:18420"/>
    </cofactor>
</comment>
<feature type="binding site" evidence="7">
    <location>
        <position position="603"/>
    </location>
    <ligand>
        <name>ATP</name>
        <dbReference type="ChEBI" id="CHEBI:30616"/>
    </ligand>
</feature>
<evidence type="ECO:0000259" key="9">
    <source>
        <dbReference type="PROSITE" id="PS50035"/>
    </source>
</evidence>
<feature type="binding site" evidence="7">
    <location>
        <position position="416"/>
    </location>
    <ligand>
        <name>Mg(2+)</name>
        <dbReference type="ChEBI" id="CHEBI:18420"/>
    </ligand>
</feature>
<dbReference type="InterPro" id="IPR041108">
    <property type="entry name" value="PP_kinase_C_1"/>
</dbReference>
<evidence type="ECO:0000256" key="4">
    <source>
        <dbReference type="ARBA" id="ARBA00022777"/>
    </source>
</evidence>
<evidence type="ECO:0000256" key="1">
    <source>
        <dbReference type="ARBA" id="ARBA00022553"/>
    </source>
</evidence>
<dbReference type="eggNOG" id="COG0855">
    <property type="taxonomic scope" value="Bacteria"/>
</dbReference>
<protein>
    <recommendedName>
        <fullName evidence="7 8">Polyphosphate kinase</fullName>
        <ecNumber evidence="7 8">2.7.4.1</ecNumber>
    </recommendedName>
    <alternativeName>
        <fullName evidence="7">ATP-polyphosphate phosphotransferase</fullName>
    </alternativeName>
    <alternativeName>
        <fullName evidence="7">Polyphosphoric acid kinase</fullName>
    </alternativeName>
</protein>
<dbReference type="GO" id="GO:0006799">
    <property type="term" value="P:polyphosphate biosynthetic process"/>
    <property type="evidence" value="ECO:0007669"/>
    <property type="project" value="UniProtKB-UniRule"/>
</dbReference>
<dbReference type="NCBIfam" id="NF003917">
    <property type="entry name" value="PRK05443.1-1"/>
    <property type="match status" value="1"/>
</dbReference>
<feature type="binding site" evidence="7">
    <location>
        <position position="575"/>
    </location>
    <ligand>
        <name>ATP</name>
        <dbReference type="ChEBI" id="CHEBI:30616"/>
    </ligand>
</feature>
<proteinExistence type="inferred from homology"/>
<feature type="binding site" evidence="7">
    <location>
        <position position="479"/>
    </location>
    <ligand>
        <name>ATP</name>
        <dbReference type="ChEBI" id="CHEBI:30616"/>
    </ligand>
</feature>
<dbReference type="InterPro" id="IPR036830">
    <property type="entry name" value="PP_kinase_middle_dom_sf"/>
</dbReference>
<dbReference type="GO" id="GO:0009358">
    <property type="term" value="C:polyphosphate kinase complex"/>
    <property type="evidence" value="ECO:0007669"/>
    <property type="project" value="InterPro"/>
</dbReference>
<dbReference type="InterPro" id="IPR025198">
    <property type="entry name" value="PPK_N_dom"/>
</dbReference>
<dbReference type="GO" id="GO:0046872">
    <property type="term" value="F:metal ion binding"/>
    <property type="evidence" value="ECO:0007669"/>
    <property type="project" value="UniProtKB-KW"/>
</dbReference>
<dbReference type="InterPro" id="IPR001736">
    <property type="entry name" value="PLipase_D/transphosphatidylase"/>
</dbReference>
<evidence type="ECO:0000256" key="7">
    <source>
        <dbReference type="HAMAP-Rule" id="MF_00347"/>
    </source>
</evidence>
<dbReference type="EMBL" id="CP003789">
    <property type="protein sequence ID" value="AGA65063.1"/>
    <property type="molecule type" value="Genomic_DNA"/>
</dbReference>
<comment type="catalytic activity">
    <reaction evidence="7 8">
        <text>[phosphate](n) + ATP = [phosphate](n+1) + ADP</text>
        <dbReference type="Rhea" id="RHEA:19573"/>
        <dbReference type="Rhea" id="RHEA-COMP:9859"/>
        <dbReference type="Rhea" id="RHEA-COMP:14280"/>
        <dbReference type="ChEBI" id="CHEBI:16838"/>
        <dbReference type="ChEBI" id="CHEBI:30616"/>
        <dbReference type="ChEBI" id="CHEBI:456216"/>
        <dbReference type="EC" id="2.7.4.1"/>
    </reaction>
</comment>
<keyword evidence="2 7" id="KW-0808">Transferase</keyword>
<dbReference type="PANTHER" id="PTHR30218:SF0">
    <property type="entry name" value="POLYPHOSPHATE KINASE"/>
    <property type="match status" value="1"/>
</dbReference>
<dbReference type="HOGENOM" id="CLU_009678_5_0_5"/>
<keyword evidence="1 7" id="KW-0597">Phosphoprotein</keyword>
<dbReference type="Gene3D" id="3.30.870.10">
    <property type="entry name" value="Endonuclease Chain A"/>
    <property type="match status" value="2"/>
</dbReference>
<keyword evidence="3 7" id="KW-0547">Nucleotide-binding</keyword>
<dbReference type="GO" id="GO:0008976">
    <property type="term" value="F:polyphosphate kinase activity"/>
    <property type="evidence" value="ECO:0007669"/>
    <property type="project" value="UniProtKB-UniRule"/>
</dbReference>
<keyword evidence="7" id="KW-0479">Metal-binding</keyword>
<dbReference type="InterPro" id="IPR003414">
    <property type="entry name" value="PP_kinase"/>
</dbReference>
<dbReference type="Pfam" id="PF02503">
    <property type="entry name" value="PP_kinase"/>
    <property type="match status" value="1"/>
</dbReference>
<dbReference type="Pfam" id="PF17941">
    <property type="entry name" value="PP_kinase_C_1"/>
    <property type="match status" value="1"/>
</dbReference>
<dbReference type="Gene3D" id="1.20.58.310">
    <property type="entry name" value="Polyphosphate kinase N-terminal domain"/>
    <property type="match status" value="1"/>
</dbReference>
<dbReference type="SUPFAM" id="SSF56024">
    <property type="entry name" value="Phospholipase D/nuclease"/>
    <property type="match status" value="2"/>
</dbReference>
<dbReference type="NCBIfam" id="NF003921">
    <property type="entry name" value="PRK05443.2-2"/>
    <property type="match status" value="1"/>
</dbReference>
<evidence type="ECO:0000256" key="5">
    <source>
        <dbReference type="ARBA" id="ARBA00022840"/>
    </source>
</evidence>
<dbReference type="KEGG" id="lcc:B488_10710"/>
<reference evidence="10 11" key="1">
    <citation type="journal article" date="2012" name="Stand. Genomic Sci.">
        <title>Complete genome sequence of Liberibacter crescens BT-1.</title>
        <authorList>
            <person name="Leonard M.T."/>
            <person name="Fagen J.R."/>
            <person name="Davis-Richardson A.G."/>
            <person name="Davis M.J."/>
            <person name="Triplett E.W."/>
        </authorList>
    </citation>
    <scope>NUCLEOTIDE SEQUENCE [LARGE SCALE GENOMIC DNA]</scope>
    <source>
        <strain evidence="10 11">BT-1</strain>
    </source>
</reference>
<keyword evidence="5 7" id="KW-0067">ATP-binding</keyword>
<feature type="binding site" evidence="7">
    <location>
        <position position="61"/>
    </location>
    <ligand>
        <name>ATP</name>
        <dbReference type="ChEBI" id="CHEBI:30616"/>
    </ligand>
</feature>
<dbReference type="NCBIfam" id="NF003919">
    <property type="entry name" value="PRK05443.1-4"/>
    <property type="match status" value="1"/>
</dbReference>
<evidence type="ECO:0000256" key="8">
    <source>
        <dbReference type="RuleBase" id="RU003800"/>
    </source>
</evidence>
<keyword evidence="6 7" id="KW-0460">Magnesium</keyword>
<sequence>MKYDEFDISSYSREELRMSSQRFINREVSWLQFNRRVLAETFNTAHPLLERVRFLSISAVNLDEFFMVRVAGLEAQVKRGESVRSPDGKTSAEQLNNILHEIDILQHEQQAVFSMLRKSLEKEGITVIRFEELTLEDRSWLAKVFEKSILPVLRPLLIDSVHYFPFIPNLALSMGIRLVGDSEDIPKIALLQLSKTLSRFIQLQNHESGTRYIPLEDVVSLFIGQLFPGYNVQDFGIFRIIRDSSDIEFEEEAENLVLFFKNALEQRRCGSIIRIEINPGMPEGLRQFFVKKLAVSDNYVSVSSGLLALNTLSEIACLPREDLKFKQYNARFPDCLGKHGRDCFASMREQDIIIHHPYESFDMVVQFLRQAAQDPDVLVIKQTLYRTSNDSPIVRALIVAAEAGKSVTALVELKARFNEEANIRCARDLERAGVKVVFGVFTLKIHAKMSMVVRREDKKLRTYCHFGTGNYHPVVAQVYTDLSFFTCDKSIAHDMTNIFNFIMSYSKPEEEMIVAFSPYTLRPRILKHIQDEIEYAHSGCLASIWMKLNSLVDPEIIDALYIASESGVKIDLVVRGICCLRPQVSGLSKNIRVKSIVGRFLEHSRIFVFGNGYGLPSEEAIAYIGSADMMPRNLDRRVEVLVPIRNPLVHRKVVSEIMFGNLLDNKQSYEISSEGMSRRLEVEEDEEAFSVQEYFMNNLGFSGMGDSLESKVPKLVAKFLRDRNRNTD</sequence>
<comment type="PTM">
    <text evidence="7 8">An intermediate of this reaction is the autophosphorylated ppk in which a phosphate is covalently linked to a histidine residue through a N-P bond.</text>
</comment>
<dbReference type="Gene3D" id="3.30.1840.10">
    <property type="entry name" value="Polyphosphate kinase middle domain"/>
    <property type="match status" value="1"/>
</dbReference>
<evidence type="ECO:0000313" key="11">
    <source>
        <dbReference type="Proteomes" id="UP000010799"/>
    </source>
</evidence>
<dbReference type="PATRIC" id="fig|1215343.11.peg.1101"/>
<dbReference type="CDD" id="cd09165">
    <property type="entry name" value="PLDc_PaPPK1_C1_like"/>
    <property type="match status" value="1"/>
</dbReference>
<dbReference type="Pfam" id="PF13090">
    <property type="entry name" value="PP_kinase_C"/>
    <property type="match status" value="1"/>
</dbReference>
<dbReference type="HAMAP" id="MF_00347">
    <property type="entry name" value="Polyphosphate_kinase"/>
    <property type="match status" value="1"/>
</dbReference>
<evidence type="ECO:0000256" key="3">
    <source>
        <dbReference type="ARBA" id="ARBA00022741"/>
    </source>
</evidence>
<dbReference type="PROSITE" id="PS50035">
    <property type="entry name" value="PLD"/>
    <property type="match status" value="1"/>
</dbReference>
<feature type="active site" description="Phosphohistidine intermediate" evidence="7">
    <location>
        <position position="446"/>
    </location>
</feature>
<dbReference type="SUPFAM" id="SSF143724">
    <property type="entry name" value="PHP14-like"/>
    <property type="match status" value="1"/>
</dbReference>
<keyword evidence="4 7" id="KW-0418">Kinase</keyword>
<dbReference type="PIRSF" id="PIRSF015589">
    <property type="entry name" value="PP_kinase"/>
    <property type="match status" value="1"/>
</dbReference>
<dbReference type="PANTHER" id="PTHR30218">
    <property type="entry name" value="POLYPHOSPHATE KINASE"/>
    <property type="match status" value="1"/>
</dbReference>
<dbReference type="STRING" id="1215343.B488_10710"/>
<dbReference type="Proteomes" id="UP000010799">
    <property type="component" value="Chromosome"/>
</dbReference>
<accession>L0EWQ3</accession>
<feature type="binding site" evidence="7">
    <location>
        <position position="386"/>
    </location>
    <ligand>
        <name>Mg(2+)</name>
        <dbReference type="ChEBI" id="CHEBI:18420"/>
    </ligand>
</feature>
<dbReference type="EC" id="2.7.4.1" evidence="7 8"/>
<organism evidence="10 11">
    <name type="scientific">Liberibacter crescens (strain BT-1)</name>
    <dbReference type="NCBI Taxonomy" id="1215343"/>
    <lineage>
        <taxon>Bacteria</taxon>
        <taxon>Pseudomonadati</taxon>
        <taxon>Pseudomonadota</taxon>
        <taxon>Alphaproteobacteria</taxon>
        <taxon>Hyphomicrobiales</taxon>
        <taxon>Rhizobiaceae</taxon>
        <taxon>Liberibacter</taxon>
    </lineage>
</organism>
<comment type="function">
    <text evidence="7 8">Catalyzes the reversible transfer of the terminal phosphate of ATP to form a long-chain polyphosphate (polyP).</text>
</comment>
<keyword evidence="11" id="KW-1185">Reference proteome</keyword>
<evidence type="ECO:0000256" key="2">
    <source>
        <dbReference type="ARBA" id="ARBA00022679"/>
    </source>
</evidence>
<feature type="domain" description="PLD phosphodiesterase" evidence="9">
    <location>
        <begin position="598"/>
        <end position="633"/>
    </location>
</feature>
<dbReference type="InterPro" id="IPR025200">
    <property type="entry name" value="PPK_C_dom2"/>
</dbReference>
<dbReference type="Pfam" id="PF13089">
    <property type="entry name" value="PP_kinase_N"/>
    <property type="match status" value="1"/>
</dbReference>